<feature type="transmembrane region" description="Helical" evidence="13">
    <location>
        <begin position="280"/>
        <end position="302"/>
    </location>
</feature>
<feature type="transmembrane region" description="Helical" evidence="13">
    <location>
        <begin position="104"/>
        <end position="125"/>
    </location>
</feature>
<evidence type="ECO:0000313" key="15">
    <source>
        <dbReference type="EMBL" id="MCC2229603.1"/>
    </source>
</evidence>
<keyword evidence="8" id="KW-0921">Nickel transport</keyword>
<organism evidence="15 16">
    <name type="scientific">Hominifimenecus microfluidus</name>
    <dbReference type="NCBI Taxonomy" id="2885348"/>
    <lineage>
        <taxon>Bacteria</taxon>
        <taxon>Bacillati</taxon>
        <taxon>Bacillota</taxon>
        <taxon>Clostridia</taxon>
        <taxon>Lachnospirales</taxon>
        <taxon>Lachnospiraceae</taxon>
        <taxon>Hominifimenecus</taxon>
    </lineage>
</organism>
<accession>A0AAE3E7L1</accession>
<keyword evidence="16" id="KW-1185">Reference proteome</keyword>
<dbReference type="PROSITE" id="PS50928">
    <property type="entry name" value="ABC_TM1"/>
    <property type="match status" value="1"/>
</dbReference>
<dbReference type="InterPro" id="IPR035906">
    <property type="entry name" value="MetI-like_sf"/>
</dbReference>
<comment type="similarity">
    <text evidence="10">Belongs to the binding-protein-dependent transport system permease family. OppBC subfamily.</text>
</comment>
<keyword evidence="2 13" id="KW-0813">Transport</keyword>
<evidence type="ECO:0000256" key="13">
    <source>
        <dbReference type="RuleBase" id="RU363032"/>
    </source>
</evidence>
<dbReference type="PANTHER" id="PTHR43163">
    <property type="entry name" value="DIPEPTIDE TRANSPORT SYSTEM PERMEASE PROTEIN DPPB-RELATED"/>
    <property type="match status" value="1"/>
</dbReference>
<keyword evidence="3" id="KW-1003">Cell membrane</keyword>
<evidence type="ECO:0000256" key="4">
    <source>
        <dbReference type="ARBA" id="ARBA00022596"/>
    </source>
</evidence>
<evidence type="ECO:0000256" key="10">
    <source>
        <dbReference type="ARBA" id="ARBA00024202"/>
    </source>
</evidence>
<evidence type="ECO:0000256" key="3">
    <source>
        <dbReference type="ARBA" id="ARBA00022475"/>
    </source>
</evidence>
<feature type="transmembrane region" description="Helical" evidence="13">
    <location>
        <begin position="137"/>
        <end position="159"/>
    </location>
</feature>
<evidence type="ECO:0000256" key="8">
    <source>
        <dbReference type="ARBA" id="ARBA00023112"/>
    </source>
</evidence>
<proteinExistence type="inferred from homology"/>
<dbReference type="InterPro" id="IPR000515">
    <property type="entry name" value="MetI-like"/>
</dbReference>
<dbReference type="Gene3D" id="1.10.3720.10">
    <property type="entry name" value="MetI-like"/>
    <property type="match status" value="1"/>
</dbReference>
<keyword evidence="9 13" id="KW-0472">Membrane</keyword>
<evidence type="ECO:0000256" key="1">
    <source>
        <dbReference type="ARBA" id="ARBA00004651"/>
    </source>
</evidence>
<keyword evidence="4" id="KW-0533">Nickel</keyword>
<comment type="caution">
    <text evidence="15">The sequence shown here is derived from an EMBL/GenBank/DDBJ whole genome shotgun (WGS) entry which is preliminary data.</text>
</comment>
<dbReference type="PANTHER" id="PTHR43163:SF6">
    <property type="entry name" value="DIPEPTIDE TRANSPORT SYSTEM PERMEASE PROTEIN DPPB-RELATED"/>
    <property type="match status" value="1"/>
</dbReference>
<evidence type="ECO:0000256" key="5">
    <source>
        <dbReference type="ARBA" id="ARBA00022692"/>
    </source>
</evidence>
<dbReference type="Proteomes" id="UP001198182">
    <property type="component" value="Unassembled WGS sequence"/>
</dbReference>
<dbReference type="CDD" id="cd06261">
    <property type="entry name" value="TM_PBP2"/>
    <property type="match status" value="1"/>
</dbReference>
<dbReference type="GO" id="GO:0005886">
    <property type="term" value="C:plasma membrane"/>
    <property type="evidence" value="ECO:0007669"/>
    <property type="project" value="UniProtKB-SubCell"/>
</dbReference>
<dbReference type="NCBIfam" id="NF045470">
    <property type="entry name" value="Opp2B"/>
    <property type="match status" value="1"/>
</dbReference>
<evidence type="ECO:0000256" key="6">
    <source>
        <dbReference type="ARBA" id="ARBA00022989"/>
    </source>
</evidence>
<dbReference type="Pfam" id="PF19300">
    <property type="entry name" value="BPD_transp_1_N"/>
    <property type="match status" value="1"/>
</dbReference>
<dbReference type="Pfam" id="PF00528">
    <property type="entry name" value="BPD_transp_1"/>
    <property type="match status" value="1"/>
</dbReference>
<comment type="subcellular location">
    <subcellularLocation>
        <location evidence="1 13">Cell membrane</location>
        <topology evidence="1 13">Multi-pass membrane protein</topology>
    </subcellularLocation>
</comment>
<dbReference type="RefSeq" id="WP_308452390.1">
    <property type="nucleotide sequence ID" value="NZ_JAJEQR010000003.1"/>
</dbReference>
<evidence type="ECO:0000256" key="2">
    <source>
        <dbReference type="ARBA" id="ARBA00022448"/>
    </source>
</evidence>
<feature type="transmembrane region" description="Helical" evidence="13">
    <location>
        <begin position="174"/>
        <end position="192"/>
    </location>
</feature>
<dbReference type="SUPFAM" id="SSF161098">
    <property type="entry name" value="MetI-like"/>
    <property type="match status" value="1"/>
</dbReference>
<dbReference type="GO" id="GO:0015099">
    <property type="term" value="F:nickel cation transmembrane transporter activity"/>
    <property type="evidence" value="ECO:0007669"/>
    <property type="project" value="InterPro"/>
</dbReference>
<name>A0AAE3E7L1_9FIRM</name>
<protein>
    <recommendedName>
        <fullName evidence="12">Nickel import system permease protein NikB</fullName>
    </recommendedName>
</protein>
<dbReference type="EMBL" id="JAJEQR010000003">
    <property type="protein sequence ID" value="MCC2229603.1"/>
    <property type="molecule type" value="Genomic_DNA"/>
</dbReference>
<keyword evidence="6 13" id="KW-1133">Transmembrane helix</keyword>
<evidence type="ECO:0000256" key="7">
    <source>
        <dbReference type="ARBA" id="ARBA00023065"/>
    </source>
</evidence>
<keyword evidence="7" id="KW-0406">Ion transport</keyword>
<dbReference type="AlphaFoldDB" id="A0AAE3E7L1"/>
<comment type="subunit">
    <text evidence="11">The complex is composed of two ATP-binding proteins (NikD and NikE), two transmembrane proteins (NikB and NikC) and a solute-binding protein (NikA).</text>
</comment>
<dbReference type="InterPro" id="IPR050045">
    <property type="entry name" value="Opp2B"/>
</dbReference>
<gene>
    <name evidence="15" type="ORF">LKD81_01125</name>
</gene>
<feature type="domain" description="ABC transmembrane type-1" evidence="14">
    <location>
        <begin position="98"/>
        <end position="299"/>
    </location>
</feature>
<evidence type="ECO:0000259" key="14">
    <source>
        <dbReference type="PROSITE" id="PS50928"/>
    </source>
</evidence>
<evidence type="ECO:0000313" key="16">
    <source>
        <dbReference type="Proteomes" id="UP001198182"/>
    </source>
</evidence>
<dbReference type="InterPro" id="IPR045621">
    <property type="entry name" value="BPD_transp_1_N"/>
</dbReference>
<feature type="transmembrane region" description="Helical" evidence="13">
    <location>
        <begin position="9"/>
        <end position="29"/>
    </location>
</feature>
<feature type="transmembrane region" description="Helical" evidence="13">
    <location>
        <begin position="237"/>
        <end position="260"/>
    </location>
</feature>
<evidence type="ECO:0000256" key="9">
    <source>
        <dbReference type="ARBA" id="ARBA00023136"/>
    </source>
</evidence>
<keyword evidence="5 13" id="KW-0812">Transmembrane</keyword>
<evidence type="ECO:0000256" key="11">
    <source>
        <dbReference type="ARBA" id="ARBA00038669"/>
    </source>
</evidence>
<evidence type="ECO:0000256" key="12">
    <source>
        <dbReference type="ARBA" id="ARBA00044774"/>
    </source>
</evidence>
<reference evidence="15" key="1">
    <citation type="submission" date="2021-10" db="EMBL/GenBank/DDBJ databases">
        <title>Anaerobic single-cell dispensing facilitates the cultivation of human gut bacteria.</title>
        <authorList>
            <person name="Afrizal A."/>
        </authorList>
    </citation>
    <scope>NUCLEOTIDE SEQUENCE</scope>
    <source>
        <strain evidence="15">CLA-AA-H215</strain>
    </source>
</reference>
<sequence>MKKYIVKRLLWIIPIMLLISFIAFSLMYLSPGDPAVIYLSQGGDAPAAEAVEELQQKLGLDESFFTQYIRWLGKLFHGDMGTSIFTGNPVKEEILRYFPNTLKLTLLGMLLTLLISIPLGVLCAIQENRWLDLLIRGLTFVTGSLPGFFAAMLLTYFLGVRLKWLPTISSGKRIGILMPALTLALCLSATYIRQIRAAVVKELGENYIRMERARGLKERMVLYQGALRSAMPSIMTVAGINIGNLLGGTAIIEMVCTYQGMGRLAVDSITNRDYPLMQGYVLVMAVVYVLVNLVVDIAYAYMDPRVKQEYILEGMKGAESGRKDRKNRKIRSE</sequence>